<sequence>MKKSNFKKVFSVVLILFTIISVMPFEFDSNNLSSEIFFGNNSSIINNTTDTIKKANNSLNDTNNTDSDNIGDIGVLDSKIVNIRIK</sequence>
<protein>
    <submittedName>
        <fullName evidence="1">Peptidoglycan hydrolase CwlO-like protein</fullName>
    </submittedName>
</protein>
<dbReference type="AlphaFoldDB" id="A0A8J7URZ1"/>
<dbReference type="Proteomes" id="UP000740329">
    <property type="component" value="Unassembled WGS sequence"/>
</dbReference>
<evidence type="ECO:0000313" key="2">
    <source>
        <dbReference type="Proteomes" id="UP000740329"/>
    </source>
</evidence>
<reference evidence="1" key="1">
    <citation type="submission" date="2021-03" db="EMBL/GenBank/DDBJ databases">
        <title>Genomic Encyclopedia of Type Strains, Phase IV (KMG-V): Genome sequencing to study the core and pangenomes of soil and plant-associated prokaryotes.</title>
        <authorList>
            <person name="Whitman W."/>
        </authorList>
    </citation>
    <scope>NUCLEOTIDE SEQUENCE</scope>
    <source>
        <strain evidence="1">C4</strain>
    </source>
</reference>
<organism evidence="1 2">
    <name type="scientific">Methanococcus voltae</name>
    <dbReference type="NCBI Taxonomy" id="2188"/>
    <lineage>
        <taxon>Archaea</taxon>
        <taxon>Methanobacteriati</taxon>
        <taxon>Methanobacteriota</taxon>
        <taxon>Methanomada group</taxon>
        <taxon>Methanococci</taxon>
        <taxon>Methanococcales</taxon>
        <taxon>Methanococcaceae</taxon>
        <taxon>Methanococcus</taxon>
    </lineage>
</organism>
<comment type="caution">
    <text evidence="1">The sequence shown here is derived from an EMBL/GenBank/DDBJ whole genome shotgun (WGS) entry which is preliminary data.</text>
</comment>
<keyword evidence="1" id="KW-0378">Hydrolase</keyword>
<dbReference type="EMBL" id="JAGGMV010000016">
    <property type="protein sequence ID" value="MBP2202273.1"/>
    <property type="molecule type" value="Genomic_DNA"/>
</dbReference>
<proteinExistence type="predicted"/>
<dbReference type="RefSeq" id="WP_209591782.1">
    <property type="nucleotide sequence ID" value="NZ_JAGGMV010000016.1"/>
</dbReference>
<name>A0A8J7URZ1_METVO</name>
<gene>
    <name evidence="1" type="ORF">J3E07_001715</name>
</gene>
<evidence type="ECO:0000313" key="1">
    <source>
        <dbReference type="EMBL" id="MBP2202273.1"/>
    </source>
</evidence>
<dbReference type="GO" id="GO:0016787">
    <property type="term" value="F:hydrolase activity"/>
    <property type="evidence" value="ECO:0007669"/>
    <property type="project" value="UniProtKB-KW"/>
</dbReference>
<accession>A0A8J7URZ1</accession>